<evidence type="ECO:0000256" key="2">
    <source>
        <dbReference type="SAM" id="Phobius"/>
    </source>
</evidence>
<dbReference type="RefSeq" id="WP_236866285.1">
    <property type="nucleotide sequence ID" value="NZ_BAABAZ010000006.1"/>
</dbReference>
<keyword evidence="2" id="KW-1133">Transmembrane helix</keyword>
<dbReference type="Proteomes" id="UP001501586">
    <property type="component" value="Unassembled WGS sequence"/>
</dbReference>
<evidence type="ECO:0000313" key="4">
    <source>
        <dbReference type="Proteomes" id="UP001501586"/>
    </source>
</evidence>
<protein>
    <submittedName>
        <fullName evidence="3">Uncharacterized protein</fullName>
    </submittedName>
</protein>
<organism evidence="3 4">
    <name type="scientific">Brevibacterium daeguense</name>
    <dbReference type="NCBI Taxonomy" id="909936"/>
    <lineage>
        <taxon>Bacteria</taxon>
        <taxon>Bacillati</taxon>
        <taxon>Actinomycetota</taxon>
        <taxon>Actinomycetes</taxon>
        <taxon>Micrococcales</taxon>
        <taxon>Brevibacteriaceae</taxon>
        <taxon>Brevibacterium</taxon>
    </lineage>
</organism>
<dbReference type="Pfam" id="PF20088">
    <property type="entry name" value="DUF6480"/>
    <property type="match status" value="1"/>
</dbReference>
<feature type="compositionally biased region" description="Polar residues" evidence="1">
    <location>
        <begin position="14"/>
        <end position="26"/>
    </location>
</feature>
<evidence type="ECO:0000256" key="1">
    <source>
        <dbReference type="SAM" id="MobiDB-lite"/>
    </source>
</evidence>
<feature type="region of interest" description="Disordered" evidence="1">
    <location>
        <begin position="1"/>
        <end position="66"/>
    </location>
</feature>
<comment type="caution">
    <text evidence="3">The sequence shown here is derived from an EMBL/GenBank/DDBJ whole genome shotgun (WGS) entry which is preliminary data.</text>
</comment>
<feature type="transmembrane region" description="Helical" evidence="2">
    <location>
        <begin position="71"/>
        <end position="93"/>
    </location>
</feature>
<keyword evidence="4" id="KW-1185">Reference proteome</keyword>
<dbReference type="EMBL" id="BAABAZ010000006">
    <property type="protein sequence ID" value="GAA4284424.1"/>
    <property type="molecule type" value="Genomic_DNA"/>
</dbReference>
<name>A0ABP8EKC0_9MICO</name>
<gene>
    <name evidence="3" type="ORF">GCM10022261_19550</name>
</gene>
<keyword evidence="2" id="KW-0812">Transmembrane</keyword>
<feature type="compositionally biased region" description="Basic and acidic residues" evidence="1">
    <location>
        <begin position="1"/>
        <end position="11"/>
    </location>
</feature>
<dbReference type="InterPro" id="IPR045512">
    <property type="entry name" value="DUF6480"/>
</dbReference>
<accession>A0ABP8EKC0</accession>
<proteinExistence type="predicted"/>
<sequence>MSTNDRDKDFDPTTAENGTGNPNLDPNASGDADLDAGGGVRPGSTPPESNQATASPAHPPARKPPKSKGGIIALIVLVVIVAFVFVAYAVGLFA</sequence>
<evidence type="ECO:0000313" key="3">
    <source>
        <dbReference type="EMBL" id="GAA4284424.1"/>
    </source>
</evidence>
<reference evidence="4" key="1">
    <citation type="journal article" date="2019" name="Int. J. Syst. Evol. Microbiol.">
        <title>The Global Catalogue of Microorganisms (GCM) 10K type strain sequencing project: providing services to taxonomists for standard genome sequencing and annotation.</title>
        <authorList>
            <consortium name="The Broad Institute Genomics Platform"/>
            <consortium name="The Broad Institute Genome Sequencing Center for Infectious Disease"/>
            <person name="Wu L."/>
            <person name="Ma J."/>
        </authorList>
    </citation>
    <scope>NUCLEOTIDE SEQUENCE [LARGE SCALE GENOMIC DNA]</scope>
    <source>
        <strain evidence="4">JCM 17458</strain>
    </source>
</reference>
<keyword evidence="2" id="KW-0472">Membrane</keyword>